<feature type="domain" description="Myb/SANT-like" evidence="2">
    <location>
        <begin position="16"/>
        <end position="112"/>
    </location>
</feature>
<dbReference type="EMBL" id="VXIS01000109">
    <property type="protein sequence ID" value="KAA8904419.1"/>
    <property type="molecule type" value="Genomic_DNA"/>
</dbReference>
<organism evidence="3 4">
    <name type="scientific">Sphaerosporella brunnea</name>
    <dbReference type="NCBI Taxonomy" id="1250544"/>
    <lineage>
        <taxon>Eukaryota</taxon>
        <taxon>Fungi</taxon>
        <taxon>Dikarya</taxon>
        <taxon>Ascomycota</taxon>
        <taxon>Pezizomycotina</taxon>
        <taxon>Pezizomycetes</taxon>
        <taxon>Pezizales</taxon>
        <taxon>Pyronemataceae</taxon>
        <taxon>Sphaerosporella</taxon>
    </lineage>
</organism>
<dbReference type="InParanoid" id="A0A5J5EV00"/>
<accession>A0A5J5EV00</accession>
<proteinExistence type="predicted"/>
<sequence>MSTNSKDTDKQPPADWSSAMTLRLVTVLLDEASLRKRAGTGFKLSSYERATREVNTEFDPSGKLADLTIKQVKNKITNLKKDFDLFLYVKGCPGVVWSDETKMLSAEASVWESILMAYPKARKFKKKGLEFLPQLQDLFAPSRDTGVHVQLPSQLATTTSSKRTEGRDTSQAEKYLFAETTNVRSAPPQGTEQDTDGEKEQEENSLFVSCDKPGPADTALKKAAFRKRPAADEPDGSVPSLAGSSKKSSNRKRMSTGQEIANSITGLQTTAVDLHRQTSKVARAIEKVQEEYMELDVEELVYAYNVFSDVRKAEMFVVMKEGAARDLWLEKEIHRMQQLSEGEGE</sequence>
<feature type="region of interest" description="Disordered" evidence="1">
    <location>
        <begin position="178"/>
        <end position="256"/>
    </location>
</feature>
<feature type="region of interest" description="Disordered" evidence="1">
    <location>
        <begin position="150"/>
        <end position="169"/>
    </location>
</feature>
<keyword evidence="4" id="KW-1185">Reference proteome</keyword>
<dbReference type="OrthoDB" id="5430673at2759"/>
<name>A0A5J5EV00_9PEZI</name>
<comment type="caution">
    <text evidence="3">The sequence shown here is derived from an EMBL/GenBank/DDBJ whole genome shotgun (WGS) entry which is preliminary data.</text>
</comment>
<dbReference type="Proteomes" id="UP000326924">
    <property type="component" value="Unassembled WGS sequence"/>
</dbReference>
<dbReference type="PANTHER" id="PTHR46929">
    <property type="entry name" value="EXPRESSED PROTEIN"/>
    <property type="match status" value="1"/>
</dbReference>
<dbReference type="InterPro" id="IPR024752">
    <property type="entry name" value="Myb/SANT-like_dom"/>
</dbReference>
<evidence type="ECO:0000256" key="1">
    <source>
        <dbReference type="SAM" id="MobiDB-lite"/>
    </source>
</evidence>
<feature type="compositionally biased region" description="Polar residues" evidence="1">
    <location>
        <begin position="151"/>
        <end position="161"/>
    </location>
</feature>
<dbReference type="AlphaFoldDB" id="A0A5J5EV00"/>
<dbReference type="Pfam" id="PF12776">
    <property type="entry name" value="Myb_DNA-bind_3"/>
    <property type="match status" value="1"/>
</dbReference>
<reference evidence="3 4" key="1">
    <citation type="submission" date="2019-09" db="EMBL/GenBank/DDBJ databases">
        <title>Draft genome of the ectomycorrhizal ascomycete Sphaerosporella brunnea.</title>
        <authorList>
            <consortium name="DOE Joint Genome Institute"/>
            <person name="Benucci G.M."/>
            <person name="Marozzi G."/>
            <person name="Antonielli L."/>
            <person name="Sanchez S."/>
            <person name="Marco P."/>
            <person name="Wang X."/>
            <person name="Falini L.B."/>
            <person name="Barry K."/>
            <person name="Haridas S."/>
            <person name="Lipzen A."/>
            <person name="Labutti K."/>
            <person name="Grigoriev I.V."/>
            <person name="Murat C."/>
            <person name="Martin F."/>
            <person name="Albertini E."/>
            <person name="Donnini D."/>
            <person name="Bonito G."/>
        </authorList>
    </citation>
    <scope>NUCLEOTIDE SEQUENCE [LARGE SCALE GENOMIC DNA]</scope>
    <source>
        <strain evidence="3 4">Sb_GMNB300</strain>
    </source>
</reference>
<feature type="compositionally biased region" description="Acidic residues" evidence="1">
    <location>
        <begin position="193"/>
        <end position="203"/>
    </location>
</feature>
<evidence type="ECO:0000259" key="2">
    <source>
        <dbReference type="Pfam" id="PF12776"/>
    </source>
</evidence>
<protein>
    <recommendedName>
        <fullName evidence="2">Myb/SANT-like domain-containing protein</fullName>
    </recommendedName>
</protein>
<feature type="compositionally biased region" description="Polar residues" evidence="1">
    <location>
        <begin position="179"/>
        <end position="192"/>
    </location>
</feature>
<evidence type="ECO:0000313" key="3">
    <source>
        <dbReference type="EMBL" id="KAA8904419.1"/>
    </source>
</evidence>
<evidence type="ECO:0000313" key="4">
    <source>
        <dbReference type="Proteomes" id="UP000326924"/>
    </source>
</evidence>
<gene>
    <name evidence="3" type="ORF">FN846DRAFT_35439</name>
</gene>
<dbReference type="PANTHER" id="PTHR46929:SF3">
    <property type="entry name" value="MYB_SANT-LIKE DOMAIN-CONTAINING PROTEIN"/>
    <property type="match status" value="1"/>
</dbReference>